<evidence type="ECO:0000313" key="2">
    <source>
        <dbReference type="Proteomes" id="UP000268658"/>
    </source>
</evidence>
<dbReference type="AlphaFoldDB" id="A0A3S5EWI6"/>
<sequence>MQAGSTGPSAGAAVASGAPYRRVMSFSLSLSKMDYDTAVTQFPASVPASWVGADSIACQNALDNASGLLTALATRYETAFTDVGVIDARSSTSGTSPS</sequence>
<organism evidence="1 2">
    <name type="scientific">Actinomyces viscosus</name>
    <dbReference type="NCBI Taxonomy" id="1656"/>
    <lineage>
        <taxon>Bacteria</taxon>
        <taxon>Bacillati</taxon>
        <taxon>Actinomycetota</taxon>
        <taxon>Actinomycetes</taxon>
        <taxon>Actinomycetales</taxon>
        <taxon>Actinomycetaceae</taxon>
        <taxon>Actinomyces</taxon>
    </lineage>
</organism>
<reference evidence="1 2" key="1">
    <citation type="submission" date="2018-12" db="EMBL/GenBank/DDBJ databases">
        <authorList>
            <consortium name="Pathogen Informatics"/>
        </authorList>
    </citation>
    <scope>NUCLEOTIDE SEQUENCE [LARGE SCALE GENOMIC DNA]</scope>
    <source>
        <strain evidence="1 2">NCTC10951</strain>
    </source>
</reference>
<dbReference type="Proteomes" id="UP000268658">
    <property type="component" value="Chromosome"/>
</dbReference>
<gene>
    <name evidence="1" type="ORF">NCTC10951_02143</name>
</gene>
<evidence type="ECO:0000313" key="1">
    <source>
        <dbReference type="EMBL" id="VEI17339.1"/>
    </source>
</evidence>
<name>A0A3S5EWI6_ACTVI</name>
<proteinExistence type="predicted"/>
<dbReference type="EMBL" id="LR134477">
    <property type="protein sequence ID" value="VEI17339.1"/>
    <property type="molecule type" value="Genomic_DNA"/>
</dbReference>
<protein>
    <submittedName>
        <fullName evidence="1">Uncharacterized protein</fullName>
    </submittedName>
</protein>
<dbReference type="KEGG" id="avc:NCTC10951_02143"/>
<accession>A0A3S5EWI6</accession>